<comment type="caution">
    <text evidence="1">The sequence shown here is derived from an EMBL/GenBank/DDBJ whole genome shotgun (WGS) entry which is preliminary data.</text>
</comment>
<proteinExistence type="predicted"/>
<protein>
    <submittedName>
        <fullName evidence="1">Uncharacterized protein</fullName>
    </submittedName>
</protein>
<gene>
    <name evidence="1" type="ORF">MJO28_012494</name>
</gene>
<evidence type="ECO:0000313" key="1">
    <source>
        <dbReference type="EMBL" id="KAI7942467.1"/>
    </source>
</evidence>
<dbReference type="Proteomes" id="UP001060170">
    <property type="component" value="Chromosome 12"/>
</dbReference>
<reference evidence="1 2" key="3">
    <citation type="journal article" date="2022" name="Microbiol. Spectr.">
        <title>Folding features and dynamics of 3D genome architecture in plant fungal pathogens.</title>
        <authorList>
            <person name="Xia C."/>
        </authorList>
    </citation>
    <scope>NUCLEOTIDE SEQUENCE [LARGE SCALE GENOMIC DNA]</scope>
    <source>
        <strain evidence="1 2">93-210</strain>
    </source>
</reference>
<reference evidence="2" key="2">
    <citation type="journal article" date="2018" name="Mol. Plant Microbe Interact.">
        <title>Genome sequence resources for the wheat stripe rust pathogen (Puccinia striiformis f. sp. tritici) and the barley stripe rust pathogen (Puccinia striiformis f. sp. hordei).</title>
        <authorList>
            <person name="Xia C."/>
            <person name="Wang M."/>
            <person name="Yin C."/>
            <person name="Cornejo O.E."/>
            <person name="Hulbert S.H."/>
            <person name="Chen X."/>
        </authorList>
    </citation>
    <scope>NUCLEOTIDE SEQUENCE [LARGE SCALE GENOMIC DNA]</scope>
    <source>
        <strain evidence="2">93-210</strain>
    </source>
</reference>
<reference evidence="2" key="1">
    <citation type="journal article" date="2018" name="BMC Genomics">
        <title>Genomic insights into host adaptation between the wheat stripe rust pathogen (Puccinia striiformis f. sp. tritici) and the barley stripe rust pathogen (Puccinia striiformis f. sp. hordei).</title>
        <authorList>
            <person name="Xia C."/>
            <person name="Wang M."/>
            <person name="Yin C."/>
            <person name="Cornejo O.E."/>
            <person name="Hulbert S.H."/>
            <person name="Chen X."/>
        </authorList>
    </citation>
    <scope>NUCLEOTIDE SEQUENCE [LARGE SCALE GENOMIC DNA]</scope>
    <source>
        <strain evidence="2">93-210</strain>
    </source>
</reference>
<dbReference type="EMBL" id="CM045876">
    <property type="protein sequence ID" value="KAI7942467.1"/>
    <property type="molecule type" value="Genomic_DNA"/>
</dbReference>
<accession>A0ACC0E0D7</accession>
<keyword evidence="2" id="KW-1185">Reference proteome</keyword>
<sequence>MPLKYIYLTFSDPELLSLDQYTLKHIRSAISNHHPVSIDLLSSPLPSFLGGGDSSNSTLASTKDLKTGSKLGAGSAITPRSLLKLLMLCSFLCHV</sequence>
<name>A0ACC0E0D7_9BASI</name>
<organism evidence="1 2">
    <name type="scientific">Puccinia striiformis f. sp. tritici</name>
    <dbReference type="NCBI Taxonomy" id="168172"/>
    <lineage>
        <taxon>Eukaryota</taxon>
        <taxon>Fungi</taxon>
        <taxon>Dikarya</taxon>
        <taxon>Basidiomycota</taxon>
        <taxon>Pucciniomycotina</taxon>
        <taxon>Pucciniomycetes</taxon>
        <taxon>Pucciniales</taxon>
        <taxon>Pucciniaceae</taxon>
        <taxon>Puccinia</taxon>
    </lineage>
</organism>
<evidence type="ECO:0000313" key="2">
    <source>
        <dbReference type="Proteomes" id="UP001060170"/>
    </source>
</evidence>